<gene>
    <name evidence="3" type="ORF">CBR_g51505</name>
</gene>
<feature type="compositionally biased region" description="Basic and acidic residues" evidence="1">
    <location>
        <begin position="21"/>
        <end position="34"/>
    </location>
</feature>
<proteinExistence type="predicted"/>
<feature type="compositionally biased region" description="Basic and acidic residues" evidence="1">
    <location>
        <begin position="121"/>
        <end position="132"/>
    </location>
</feature>
<feature type="region of interest" description="Disordered" evidence="1">
    <location>
        <begin position="107"/>
        <end position="132"/>
    </location>
</feature>
<dbReference type="Gene3D" id="3.40.1440.10">
    <property type="entry name" value="GIY-YIG endonuclease"/>
    <property type="match status" value="1"/>
</dbReference>
<comment type="caution">
    <text evidence="3">The sequence shown here is derived from an EMBL/GenBank/DDBJ whole genome shotgun (WGS) entry which is preliminary data.</text>
</comment>
<dbReference type="Gramene" id="GBG65622">
    <property type="protein sequence ID" value="GBG65622"/>
    <property type="gene ID" value="CBR_g51505"/>
</dbReference>
<dbReference type="AlphaFoldDB" id="A0A388K6E8"/>
<keyword evidence="4" id="KW-1185">Reference proteome</keyword>
<feature type="region of interest" description="Disordered" evidence="1">
    <location>
        <begin position="379"/>
        <end position="410"/>
    </location>
</feature>
<evidence type="ECO:0000256" key="1">
    <source>
        <dbReference type="SAM" id="MobiDB-lite"/>
    </source>
</evidence>
<dbReference type="Proteomes" id="UP000265515">
    <property type="component" value="Unassembled WGS sequence"/>
</dbReference>
<accession>A0A388K6E8</accession>
<feature type="region of interest" description="Disordered" evidence="1">
    <location>
        <begin position="21"/>
        <end position="58"/>
    </location>
</feature>
<dbReference type="InterPro" id="IPR000305">
    <property type="entry name" value="GIY-YIG_endonuc"/>
</dbReference>
<sequence>MMKQEESFRMEEEQDARLLRVIRGEMRKDSEDNYSRSNTRRKGTKMKSMEPSESASEEKERLRKFLALCGKFNIDDDDTSDEELKLLLQRTAKPLLKSVINEKRKRGPEVNIGNSPPMVTPEKKASTRPLEETKTTIDELRNTKIGLKDLGTPRMIDLSLKHISASLGVGGREKFERECCDFYDALTIDELKVYIGMTERDLWARWREHFCHGKTGGCKRRRKLYNWLNKVGAHKYEAVPIFVSESKSELLAVERTLIKRWSPSLNSRPANNKKGEKKKRRRRGKRERGKENGGKTPGNGGFRKFGGRIVAIGEASTDGETGDRGETVNMVESLRKVVREKEKKDIVIQSDGGDIGADGWRVVRRLFGETRVKVGQAVRGRESVSSTGCRISSRTPRMCRGTNKDGEEVR</sequence>
<evidence type="ECO:0000313" key="3">
    <source>
        <dbReference type="EMBL" id="GBG65622.1"/>
    </source>
</evidence>
<feature type="compositionally biased region" description="Polar residues" evidence="1">
    <location>
        <begin position="383"/>
        <end position="395"/>
    </location>
</feature>
<name>A0A388K6E8_CHABU</name>
<organism evidence="3 4">
    <name type="scientific">Chara braunii</name>
    <name type="common">Braun's stonewort</name>
    <dbReference type="NCBI Taxonomy" id="69332"/>
    <lineage>
        <taxon>Eukaryota</taxon>
        <taxon>Viridiplantae</taxon>
        <taxon>Streptophyta</taxon>
        <taxon>Charophyceae</taxon>
        <taxon>Charales</taxon>
        <taxon>Characeae</taxon>
        <taxon>Chara</taxon>
    </lineage>
</organism>
<feature type="domain" description="GIY-YIG" evidence="2">
    <location>
        <begin position="176"/>
        <end position="267"/>
    </location>
</feature>
<dbReference type="EMBL" id="BFEA01000063">
    <property type="protein sequence ID" value="GBG65622.1"/>
    <property type="molecule type" value="Genomic_DNA"/>
</dbReference>
<dbReference type="PROSITE" id="PS50164">
    <property type="entry name" value="GIY_YIG"/>
    <property type="match status" value="1"/>
</dbReference>
<dbReference type="SUPFAM" id="SSF82771">
    <property type="entry name" value="GIY-YIG endonuclease"/>
    <property type="match status" value="1"/>
</dbReference>
<evidence type="ECO:0000313" key="4">
    <source>
        <dbReference type="Proteomes" id="UP000265515"/>
    </source>
</evidence>
<dbReference type="Pfam" id="PF01541">
    <property type="entry name" value="GIY-YIG"/>
    <property type="match status" value="1"/>
</dbReference>
<feature type="compositionally biased region" description="Gly residues" evidence="1">
    <location>
        <begin position="295"/>
        <end position="304"/>
    </location>
</feature>
<dbReference type="InterPro" id="IPR035901">
    <property type="entry name" value="GIY-YIG_endonuc_sf"/>
</dbReference>
<feature type="compositionally biased region" description="Basic residues" evidence="1">
    <location>
        <begin position="275"/>
        <end position="287"/>
    </location>
</feature>
<reference evidence="3 4" key="1">
    <citation type="journal article" date="2018" name="Cell">
        <title>The Chara Genome: Secondary Complexity and Implications for Plant Terrestrialization.</title>
        <authorList>
            <person name="Nishiyama T."/>
            <person name="Sakayama H."/>
            <person name="Vries J.D."/>
            <person name="Buschmann H."/>
            <person name="Saint-Marcoux D."/>
            <person name="Ullrich K.K."/>
            <person name="Haas F.B."/>
            <person name="Vanderstraeten L."/>
            <person name="Becker D."/>
            <person name="Lang D."/>
            <person name="Vosolsobe S."/>
            <person name="Rombauts S."/>
            <person name="Wilhelmsson P.K.I."/>
            <person name="Janitza P."/>
            <person name="Kern R."/>
            <person name="Heyl A."/>
            <person name="Rumpler F."/>
            <person name="Villalobos L.I.A.C."/>
            <person name="Clay J.M."/>
            <person name="Skokan R."/>
            <person name="Toyoda A."/>
            <person name="Suzuki Y."/>
            <person name="Kagoshima H."/>
            <person name="Schijlen E."/>
            <person name="Tajeshwar N."/>
            <person name="Catarino B."/>
            <person name="Hetherington A.J."/>
            <person name="Saltykova A."/>
            <person name="Bonnot C."/>
            <person name="Breuninger H."/>
            <person name="Symeonidi A."/>
            <person name="Radhakrishnan G.V."/>
            <person name="Van Nieuwerburgh F."/>
            <person name="Deforce D."/>
            <person name="Chang C."/>
            <person name="Karol K.G."/>
            <person name="Hedrich R."/>
            <person name="Ulvskov P."/>
            <person name="Glockner G."/>
            <person name="Delwiche C.F."/>
            <person name="Petrasek J."/>
            <person name="Van de Peer Y."/>
            <person name="Friml J."/>
            <person name="Beilby M."/>
            <person name="Dolan L."/>
            <person name="Kohara Y."/>
            <person name="Sugano S."/>
            <person name="Fujiyama A."/>
            <person name="Delaux P.-M."/>
            <person name="Quint M."/>
            <person name="TheiBen G."/>
            <person name="Hagemann M."/>
            <person name="Harholt J."/>
            <person name="Dunand C."/>
            <person name="Zachgo S."/>
            <person name="Langdale J."/>
            <person name="Maumus F."/>
            <person name="Straeten D.V.D."/>
            <person name="Gould S.B."/>
            <person name="Rensing S.A."/>
        </authorList>
    </citation>
    <scope>NUCLEOTIDE SEQUENCE [LARGE SCALE GENOMIC DNA]</scope>
    <source>
        <strain evidence="3 4">S276</strain>
    </source>
</reference>
<evidence type="ECO:0000259" key="2">
    <source>
        <dbReference type="PROSITE" id="PS50164"/>
    </source>
</evidence>
<feature type="region of interest" description="Disordered" evidence="1">
    <location>
        <begin position="263"/>
        <end position="305"/>
    </location>
</feature>
<protein>
    <recommendedName>
        <fullName evidence="2">GIY-YIG domain-containing protein</fullName>
    </recommendedName>
</protein>